<evidence type="ECO:0000256" key="1">
    <source>
        <dbReference type="SAM" id="MobiDB-lite"/>
    </source>
</evidence>
<evidence type="ECO:0000313" key="3">
    <source>
        <dbReference type="Proteomes" id="UP001500827"/>
    </source>
</evidence>
<feature type="region of interest" description="Disordered" evidence="1">
    <location>
        <begin position="1"/>
        <end position="24"/>
    </location>
</feature>
<comment type="caution">
    <text evidence="2">The sequence shown here is derived from an EMBL/GenBank/DDBJ whole genome shotgun (WGS) entry which is preliminary data.</text>
</comment>
<gene>
    <name evidence="2" type="ORF">GCM10022276_11910</name>
</gene>
<dbReference type="EMBL" id="BAABBM010000001">
    <property type="protein sequence ID" value="GAA3894365.1"/>
    <property type="molecule type" value="Genomic_DNA"/>
</dbReference>
<proteinExistence type="predicted"/>
<name>A0ABP7L3M2_9SPHN</name>
<accession>A0ABP7L3M2</accession>
<keyword evidence="3" id="KW-1185">Reference proteome</keyword>
<sequence length="78" mass="9006">MQLPFTNNNPPNERPAQPPSSSPKWAYLTNEVELFRRRALECRQAAERTPHGPWRLHLESIAEELDKEAGWIASAIKR</sequence>
<dbReference type="Proteomes" id="UP001500827">
    <property type="component" value="Unassembled WGS sequence"/>
</dbReference>
<protein>
    <submittedName>
        <fullName evidence="2">Uncharacterized protein</fullName>
    </submittedName>
</protein>
<reference evidence="3" key="1">
    <citation type="journal article" date="2019" name="Int. J. Syst. Evol. Microbiol.">
        <title>The Global Catalogue of Microorganisms (GCM) 10K type strain sequencing project: providing services to taxonomists for standard genome sequencing and annotation.</title>
        <authorList>
            <consortium name="The Broad Institute Genomics Platform"/>
            <consortium name="The Broad Institute Genome Sequencing Center for Infectious Disease"/>
            <person name="Wu L."/>
            <person name="Ma J."/>
        </authorList>
    </citation>
    <scope>NUCLEOTIDE SEQUENCE [LARGE SCALE GENOMIC DNA]</scope>
    <source>
        <strain evidence="3">JCM 17543</strain>
    </source>
</reference>
<feature type="compositionally biased region" description="Polar residues" evidence="1">
    <location>
        <begin position="1"/>
        <end position="11"/>
    </location>
</feature>
<organism evidence="2 3">
    <name type="scientific">Sphingomonas limnosediminicola</name>
    <dbReference type="NCBI Taxonomy" id="940133"/>
    <lineage>
        <taxon>Bacteria</taxon>
        <taxon>Pseudomonadati</taxon>
        <taxon>Pseudomonadota</taxon>
        <taxon>Alphaproteobacteria</taxon>
        <taxon>Sphingomonadales</taxon>
        <taxon>Sphingomonadaceae</taxon>
        <taxon>Sphingomonas</taxon>
    </lineage>
</organism>
<evidence type="ECO:0000313" key="2">
    <source>
        <dbReference type="EMBL" id="GAA3894365.1"/>
    </source>
</evidence>
<feature type="compositionally biased region" description="Pro residues" evidence="1">
    <location>
        <begin position="12"/>
        <end position="21"/>
    </location>
</feature>